<keyword evidence="4" id="KW-1185">Reference proteome</keyword>
<gene>
    <name evidence="3" type="ORF">RHODO2019_11670</name>
</gene>
<dbReference type="PROSITE" id="PS50887">
    <property type="entry name" value="GGDEF"/>
    <property type="match status" value="1"/>
</dbReference>
<dbReference type="SMART" id="SM00065">
    <property type="entry name" value="GAF"/>
    <property type="match status" value="1"/>
</dbReference>
<proteinExistence type="predicted"/>
<dbReference type="Proteomes" id="UP001164965">
    <property type="component" value="Chromosome"/>
</dbReference>
<dbReference type="RefSeq" id="WP_265381962.1">
    <property type="nucleotide sequence ID" value="NZ_CP110615.1"/>
</dbReference>
<evidence type="ECO:0000259" key="1">
    <source>
        <dbReference type="PROSITE" id="PS50883"/>
    </source>
</evidence>
<sequence length="621" mass="65872">MVEERVLSTVLSEFARTLVTDFPIQAILDHLVQRIVGVLPVTSAGVTLIDRGRDPHYIAASDGAALRFEQLQSELGQGPCLLACSSQRPVAIADLALDAVFPVFSPAAVAAGCAAVFTFPLRHPAGCLGALDLYRDTPGDLSDEDTEAAQTLADVTAAYLLNAQAREDAARAADYHEHTSTHDALTGLANRRLLHERLIHAAARATRNHSTSVVVFCDLDRFKQINDVHGHQAGDELLLAVAHRLSGLVRPGDTLARVSGDEFVFLCEGLTGVDDVHRVADRVDAAFGHPFVLGGITLSVTASVGVAHSGPGEELTEVLIHRADAAMYEAKRLGGANHQVVDLGTGVQTHDRATLEQDLRRAVDHRELSVLYHPVVALTDGAVVGVEALLRWTHPTRGPVPTAVVVEIAESTGLIGDIGAWVLEQACADHARWASTHPGIALEVAVNVSTHQLVHPDFPRLVADVLRRTGTDPGQVVLELTDSDVVDDGDRVLIALTALKALGPRLALDDFGTGCSSLSHLRRLPVDIVKIDQGFVADLDDTPAGTAIIDAVTTLGHVLGMAVVAEGVETTDQHRQVKAVGCDLAQGHLYARPLTATEIDERLTEASPGPWRVAGEAAAVA</sequence>
<evidence type="ECO:0000313" key="4">
    <source>
        <dbReference type="Proteomes" id="UP001164965"/>
    </source>
</evidence>
<dbReference type="InterPro" id="IPR001633">
    <property type="entry name" value="EAL_dom"/>
</dbReference>
<organism evidence="3 4">
    <name type="scientific">Rhodococcus antarcticus</name>
    <dbReference type="NCBI Taxonomy" id="2987751"/>
    <lineage>
        <taxon>Bacteria</taxon>
        <taxon>Bacillati</taxon>
        <taxon>Actinomycetota</taxon>
        <taxon>Actinomycetes</taxon>
        <taxon>Mycobacteriales</taxon>
        <taxon>Nocardiaceae</taxon>
        <taxon>Rhodococcus</taxon>
    </lineage>
</organism>
<dbReference type="InterPro" id="IPR043128">
    <property type="entry name" value="Rev_trsase/Diguanyl_cyclase"/>
</dbReference>
<dbReference type="Gene3D" id="3.30.70.270">
    <property type="match status" value="1"/>
</dbReference>
<dbReference type="InterPro" id="IPR029787">
    <property type="entry name" value="Nucleotide_cyclase"/>
</dbReference>
<dbReference type="CDD" id="cd01949">
    <property type="entry name" value="GGDEF"/>
    <property type="match status" value="1"/>
</dbReference>
<dbReference type="SUPFAM" id="SSF55781">
    <property type="entry name" value="GAF domain-like"/>
    <property type="match status" value="1"/>
</dbReference>
<dbReference type="Pfam" id="PF13185">
    <property type="entry name" value="GAF_2"/>
    <property type="match status" value="1"/>
</dbReference>
<name>A0ABY6NX98_9NOCA</name>
<dbReference type="CDD" id="cd01948">
    <property type="entry name" value="EAL"/>
    <property type="match status" value="1"/>
</dbReference>
<dbReference type="SMART" id="SM00267">
    <property type="entry name" value="GGDEF"/>
    <property type="match status" value="1"/>
</dbReference>
<accession>A0ABY6NX98</accession>
<dbReference type="InterPro" id="IPR035919">
    <property type="entry name" value="EAL_sf"/>
</dbReference>
<dbReference type="EMBL" id="CP110615">
    <property type="protein sequence ID" value="UZJ23854.1"/>
    <property type="molecule type" value="Genomic_DNA"/>
</dbReference>
<dbReference type="PANTHER" id="PTHR44757:SF2">
    <property type="entry name" value="BIOFILM ARCHITECTURE MAINTENANCE PROTEIN MBAA"/>
    <property type="match status" value="1"/>
</dbReference>
<dbReference type="PANTHER" id="PTHR44757">
    <property type="entry name" value="DIGUANYLATE CYCLASE DGCP"/>
    <property type="match status" value="1"/>
</dbReference>
<protein>
    <submittedName>
        <fullName evidence="3">GGDEF domain-containing protein</fullName>
    </submittedName>
</protein>
<dbReference type="SMART" id="SM00052">
    <property type="entry name" value="EAL"/>
    <property type="match status" value="1"/>
</dbReference>
<dbReference type="PROSITE" id="PS50883">
    <property type="entry name" value="EAL"/>
    <property type="match status" value="1"/>
</dbReference>
<feature type="domain" description="GGDEF" evidence="2">
    <location>
        <begin position="210"/>
        <end position="343"/>
    </location>
</feature>
<dbReference type="NCBIfam" id="TIGR00254">
    <property type="entry name" value="GGDEF"/>
    <property type="match status" value="1"/>
</dbReference>
<dbReference type="Pfam" id="PF00563">
    <property type="entry name" value="EAL"/>
    <property type="match status" value="1"/>
</dbReference>
<dbReference type="Pfam" id="PF00990">
    <property type="entry name" value="GGDEF"/>
    <property type="match status" value="1"/>
</dbReference>
<dbReference type="InterPro" id="IPR029016">
    <property type="entry name" value="GAF-like_dom_sf"/>
</dbReference>
<dbReference type="SUPFAM" id="SSF55073">
    <property type="entry name" value="Nucleotide cyclase"/>
    <property type="match status" value="1"/>
</dbReference>
<dbReference type="Gene3D" id="3.20.20.450">
    <property type="entry name" value="EAL domain"/>
    <property type="match status" value="1"/>
</dbReference>
<reference evidence="3" key="1">
    <citation type="submission" date="2022-10" db="EMBL/GenBank/DDBJ databases">
        <title>Rhodococcus sp.75.</title>
        <authorList>
            <person name="Sun M."/>
        </authorList>
    </citation>
    <scope>NUCLEOTIDE SEQUENCE</scope>
    <source>
        <strain evidence="3">75</strain>
    </source>
</reference>
<dbReference type="InterPro" id="IPR000160">
    <property type="entry name" value="GGDEF_dom"/>
</dbReference>
<evidence type="ECO:0000259" key="2">
    <source>
        <dbReference type="PROSITE" id="PS50887"/>
    </source>
</evidence>
<dbReference type="Gene3D" id="3.30.450.40">
    <property type="match status" value="1"/>
</dbReference>
<dbReference type="SUPFAM" id="SSF141868">
    <property type="entry name" value="EAL domain-like"/>
    <property type="match status" value="1"/>
</dbReference>
<evidence type="ECO:0000313" key="3">
    <source>
        <dbReference type="EMBL" id="UZJ23854.1"/>
    </source>
</evidence>
<dbReference type="InterPro" id="IPR003018">
    <property type="entry name" value="GAF"/>
</dbReference>
<feature type="domain" description="EAL" evidence="1">
    <location>
        <begin position="352"/>
        <end position="607"/>
    </location>
</feature>
<dbReference type="InterPro" id="IPR052155">
    <property type="entry name" value="Biofilm_reg_signaling"/>
</dbReference>